<proteinExistence type="predicted"/>
<protein>
    <submittedName>
        <fullName evidence="2">Uncharacterized protein</fullName>
    </submittedName>
</protein>
<keyword evidence="2" id="KW-0614">Plasmid</keyword>
<feature type="region of interest" description="Disordered" evidence="1">
    <location>
        <begin position="1"/>
        <end position="25"/>
    </location>
</feature>
<geneLocation type="plasmid" evidence="2 3">
    <name>unnamed2</name>
</geneLocation>
<sequence>MYLSDQRRVSLFRDQGGDTPRQADADRVSCGEQIAAPINARQAWAPSADRPDEQSEVVN</sequence>
<dbReference type="RefSeq" id="WP_154454022.1">
    <property type="nucleotide sequence ID" value="NZ_CP044330.1"/>
</dbReference>
<keyword evidence="3" id="KW-1185">Reference proteome</keyword>
<dbReference type="EMBL" id="CP044330">
    <property type="protein sequence ID" value="QGM95938.1"/>
    <property type="molecule type" value="Genomic_DNA"/>
</dbReference>
<organism evidence="2 3">
    <name type="scientific">Methylocystis rosea</name>
    <dbReference type="NCBI Taxonomy" id="173366"/>
    <lineage>
        <taxon>Bacteria</taxon>
        <taxon>Pseudomonadati</taxon>
        <taxon>Pseudomonadota</taxon>
        <taxon>Alphaproteobacteria</taxon>
        <taxon>Hyphomicrobiales</taxon>
        <taxon>Methylocystaceae</taxon>
        <taxon>Methylocystis</taxon>
    </lineage>
</organism>
<evidence type="ECO:0000313" key="3">
    <source>
        <dbReference type="Proteomes" id="UP000424673"/>
    </source>
</evidence>
<gene>
    <name evidence="2" type="ORF">F7D13_17810</name>
</gene>
<accession>A0ABX6EM88</accession>
<reference evidence="2 3" key="1">
    <citation type="journal article" date="2021" name="AMB Express">
        <title>Isolation and characterisation of Methylocystis spp. for poly-3-hydroxybutyrate production using waste methane feedstocks.</title>
        <authorList>
            <person name="Rumah B.L."/>
            <person name="Stead C.E."/>
            <person name="Claxton Stevens B.H."/>
            <person name="Minton N.P."/>
            <person name="Grosse-Honebrink A."/>
            <person name="Zhang Y."/>
        </authorList>
    </citation>
    <scope>NUCLEOTIDE SEQUENCE [LARGE SCALE GENOMIC DNA]</scope>
    <source>
        <strain evidence="2 3">BRCS1</strain>
    </source>
</reference>
<name>A0ABX6EM88_9HYPH</name>
<dbReference type="Proteomes" id="UP000424673">
    <property type="component" value="Plasmid unnamed2"/>
</dbReference>
<evidence type="ECO:0000313" key="2">
    <source>
        <dbReference type="EMBL" id="QGM95938.1"/>
    </source>
</evidence>
<evidence type="ECO:0000256" key="1">
    <source>
        <dbReference type="SAM" id="MobiDB-lite"/>
    </source>
</evidence>